<feature type="region of interest" description="Disordered" evidence="5">
    <location>
        <begin position="948"/>
        <end position="1000"/>
    </location>
</feature>
<protein>
    <recommendedName>
        <fullName evidence="6">Protein kinase domain-containing protein</fullName>
    </recommendedName>
</protein>
<feature type="compositionally biased region" description="Low complexity" evidence="5">
    <location>
        <begin position="960"/>
        <end position="969"/>
    </location>
</feature>
<feature type="domain" description="Protein kinase" evidence="6">
    <location>
        <begin position="1639"/>
        <end position="1901"/>
    </location>
</feature>
<evidence type="ECO:0000256" key="1">
    <source>
        <dbReference type="ARBA" id="ARBA00022527"/>
    </source>
</evidence>
<feature type="compositionally biased region" description="Basic and acidic residues" evidence="5">
    <location>
        <begin position="1082"/>
        <end position="1092"/>
    </location>
</feature>
<feature type="compositionally biased region" description="Basic and acidic residues" evidence="5">
    <location>
        <begin position="1267"/>
        <end position="1290"/>
    </location>
</feature>
<dbReference type="InterPro" id="IPR001245">
    <property type="entry name" value="Ser-Thr/Tyr_kinase_cat_dom"/>
</dbReference>
<accession>A0A4D9D9E2</accession>
<dbReference type="Pfam" id="PF00069">
    <property type="entry name" value="Pkinase"/>
    <property type="match status" value="1"/>
</dbReference>
<feature type="compositionally biased region" description="Basic and acidic residues" evidence="5">
    <location>
        <begin position="1463"/>
        <end position="1476"/>
    </location>
</feature>
<feature type="compositionally biased region" description="Basic and acidic residues" evidence="5">
    <location>
        <begin position="1565"/>
        <end position="1586"/>
    </location>
</feature>
<dbReference type="InterPro" id="IPR008271">
    <property type="entry name" value="Ser/Thr_kinase_AS"/>
</dbReference>
<feature type="compositionally biased region" description="Basic and acidic residues" evidence="5">
    <location>
        <begin position="1533"/>
        <end position="1548"/>
    </location>
</feature>
<dbReference type="GO" id="GO:0005543">
    <property type="term" value="F:phospholipid binding"/>
    <property type="evidence" value="ECO:0007669"/>
    <property type="project" value="InterPro"/>
</dbReference>
<dbReference type="InterPro" id="IPR017441">
    <property type="entry name" value="Protein_kinase_ATP_BS"/>
</dbReference>
<keyword evidence="2 4" id="KW-0547">Nucleotide-binding</keyword>
<proteinExistence type="predicted"/>
<comment type="caution">
    <text evidence="7">The sequence shown here is derived from an EMBL/GenBank/DDBJ whole genome shotgun (WGS) entry which is preliminary data.</text>
</comment>
<sequence>MGNVGSVGSGSSNVLPISSTLVIAGHALRVKSCLGAGGTGTVYLAEDEARRKFAIKVNRVPKGDVAMNKAAEMELEQHARLPPHPHLITYIGSRIDHVSPAGGEGGASTGKGGFTLYYLLTEYCPNTAHVLLEGAERRKEPLAEWDVLNVFTSACAALVHLHAHGLAHRDVRVENLVLSTESNGQRVKLCGLGASTMETGPLRNSAEVEMAREDIERHTRLAYRSPEQVDLYSQQPVGVPVDVWALGVLLYRLCWWVTPFEDKAGMVLPMAILNGKYVVPPSLPIPGTNGQQSFPPYSPGLVTLLQCCLQPRPQDRATAAEVLEKVRELMASGEIGRHVDLPALGPLLPCPAPLPLGCSPSPSPSPSSASHPRKGGKKGRASGTGREERGPGEEDFLGLYDTATPPDKTALRASRPQVPPPTSLSSLEDMLGPPTRWPRTRPGEGGGGEEAGRLVHRDRGEGSRTSTLSGSLSASSSPSHLLGLERHGSVPGRCREGGEASKGLGSRSLSFVGMGQALSIWEEDERLRRRGWEECDPEQGKGGMEGSRRRGGGKTKGDMGPRRSNSSIGSGSSSLGLKAARQVWGLGRGTSVGGGEAVDPRGPGVEAKDDGMDLAELATSLDDDPSGRTPAKGALSALWHRRMRSIMGAKGETGRKSWVVKATSKEAGQPKAKYVRKLVLAVWEGGMPASTFFLVLSQRPVFTNPIVALKALITTLKVLQQGPRNFLATCTPCMGVLADMGRRWEEIGSRVARDPLEEQLPHAARAEGYTTLSTALTTPASTPASSGASGGSHALGVGYTAPPSQQHKRQHVDGASLNLLARLSRLLVQKLHFHKAHPAFAMHFTAIPTMLGYETVPVSGQEEDLQALTRLLTMQESLLQTTGFLFAVQNESVAVTARWARLPLIEEAYTIFVACTFLLASLLEISARASAGLPLPFLLPALPHERPKEMGATASSQGILPLTSSSSSDPDPPTLLHRSTGPEEAGSHSREKDRLRQDSAPLLPPVDWRERVSILLALREQYESQLQALRVFYRAAEEVVEVRNMKRMPILPVRDPVAFDGALCWKPLTMRSPMRGLGLLDRARMNEEGEKGRGRKGQGGDTRMPRSLGSDGEPVGGPPSLPSSLESTVFSDTTGLTKVRDTAPWPNAAPAAGGVAGAATPPPRQATPSPSPSTGVLPLPPANLTPLRRPSQATSPFSTAPMPSPPVLPTPLPPASLTAGGRKSRWRSDRQCKSRPNKSHYHSPNQNKSNKHSHHRNNYRPSKRPSRPKERKEVATKKERRVTTKGDHPIHYPPSSPLVQPPPQPPVLSASSLLSSSRLSSTLPLSVRGEAREGEEGKEQEVWFMPSSVTEEESLRRPLGTEGGAREGKGEERGEARGEDGKGRSGGREGRWVSGSGRRKSRGWWREEGEEVWIRSREGPEGDGEEGAGMPSGLPQGGPMKGLPPRLSMIEDVEGGRKGGRGGGREGGIDMSRRDLLSWSSSSSEEGEEEGEEGMASATNGGGFLRAAAFGSATASCLTGLGGGGGSTPILMGDREVEGEERRAEKMEVGAWDGFSGPVPGAGAKEGRPIQKEEDAESEGNRGELESLSWDQDKLLRARRREARTQAWRANLKPAVALALSSCLHAFHAHGPMIDLDEILWGEVIGHGAFATVYRATVQGQDVAVKKLVTQNNLPMAEKSLRDFESEVALLRELHHPNIIAFVGTCVDPVAVLTEFCHRGNLFMVVNEKGPPYTEIAWSRRLSIAKGLAAGMEYLHSRDPILIHRDLKSLNVLLNRAWVVKITDFGLSRFKPHSLTDIMTMQCGTYHWMAPEVINSTQYTEKADVYSFGIILWEIAARAIPYEGLQPVQVVAAVINRKERPKLPEDCPEDYKALVRSCWAQEPGDRPGFVEVVARLAAMGE</sequence>
<dbReference type="InterPro" id="IPR011009">
    <property type="entry name" value="Kinase-like_dom_sf"/>
</dbReference>
<keyword evidence="1" id="KW-0723">Serine/threonine-protein kinase</keyword>
<feature type="region of interest" description="Disordered" evidence="5">
    <location>
        <begin position="1521"/>
        <end position="1586"/>
    </location>
</feature>
<dbReference type="PROSITE" id="PS00107">
    <property type="entry name" value="PROTEIN_KINASE_ATP"/>
    <property type="match status" value="2"/>
</dbReference>
<dbReference type="PRINTS" id="PR00109">
    <property type="entry name" value="TYRKINASE"/>
</dbReference>
<evidence type="ECO:0000256" key="2">
    <source>
        <dbReference type="ARBA" id="ARBA00022741"/>
    </source>
</evidence>
<feature type="region of interest" description="Disordered" evidence="5">
    <location>
        <begin position="358"/>
        <end position="507"/>
    </location>
</feature>
<dbReference type="InterPro" id="IPR008942">
    <property type="entry name" value="ENTH_VHS"/>
</dbReference>
<keyword evidence="3 4" id="KW-0067">ATP-binding</keyword>
<evidence type="ECO:0000313" key="8">
    <source>
        <dbReference type="Proteomes" id="UP000355283"/>
    </source>
</evidence>
<dbReference type="Gene3D" id="1.10.510.10">
    <property type="entry name" value="Transferase(Phosphotransferase) domain 1"/>
    <property type="match status" value="2"/>
</dbReference>
<dbReference type="GO" id="GO:0004713">
    <property type="term" value="F:protein tyrosine kinase activity"/>
    <property type="evidence" value="ECO:0007669"/>
    <property type="project" value="InterPro"/>
</dbReference>
<feature type="compositionally biased region" description="Basic and acidic residues" evidence="5">
    <location>
        <begin position="985"/>
        <end position="997"/>
    </location>
</feature>
<keyword evidence="1" id="KW-0808">Transferase</keyword>
<gene>
    <name evidence="7" type="ORF">NSK_003671</name>
</gene>
<dbReference type="PROSITE" id="PS00108">
    <property type="entry name" value="PROTEIN_KINASE_ST"/>
    <property type="match status" value="1"/>
</dbReference>
<feature type="compositionally biased region" description="Basic and acidic residues" evidence="5">
    <location>
        <begin position="1404"/>
        <end position="1420"/>
    </location>
</feature>
<name>A0A4D9D9E2_9STRA</name>
<dbReference type="SUPFAM" id="SSF48464">
    <property type="entry name" value="ENTH/VHS domain"/>
    <property type="match status" value="1"/>
</dbReference>
<feature type="compositionally biased region" description="Pro residues" evidence="5">
    <location>
        <begin position="1160"/>
        <end position="1171"/>
    </location>
</feature>
<reference evidence="7 8" key="1">
    <citation type="submission" date="2019-01" db="EMBL/GenBank/DDBJ databases">
        <title>Nuclear Genome Assembly of the Microalgal Biofuel strain Nannochloropsis salina CCMP1776.</title>
        <authorList>
            <person name="Hovde B."/>
        </authorList>
    </citation>
    <scope>NUCLEOTIDE SEQUENCE [LARGE SCALE GENOMIC DNA]</scope>
    <source>
        <strain evidence="7 8">CCMP1776</strain>
    </source>
</reference>
<feature type="compositionally biased region" description="Pro residues" evidence="5">
    <location>
        <begin position="1202"/>
        <end position="1214"/>
    </location>
</feature>
<feature type="compositionally biased region" description="Basic and acidic residues" evidence="5">
    <location>
        <begin position="1364"/>
        <end position="1391"/>
    </location>
</feature>
<evidence type="ECO:0000259" key="6">
    <source>
        <dbReference type="PROSITE" id="PS50011"/>
    </source>
</evidence>
<keyword evidence="1" id="KW-0418">Kinase</keyword>
<feature type="domain" description="Protein kinase" evidence="6">
    <location>
        <begin position="28"/>
        <end position="330"/>
    </location>
</feature>
<feature type="compositionally biased region" description="Low complexity" evidence="5">
    <location>
        <begin position="1307"/>
        <end position="1326"/>
    </location>
</feature>
<dbReference type="Pfam" id="PF07714">
    <property type="entry name" value="PK_Tyr_Ser-Thr"/>
    <property type="match status" value="1"/>
</dbReference>
<feature type="region of interest" description="Disordered" evidence="5">
    <location>
        <begin position="531"/>
        <end position="574"/>
    </location>
</feature>
<dbReference type="PROSITE" id="PS50011">
    <property type="entry name" value="PROTEIN_KINASE_DOM"/>
    <property type="match status" value="2"/>
</dbReference>
<dbReference type="SMART" id="SM00219">
    <property type="entry name" value="TyrKc"/>
    <property type="match status" value="1"/>
</dbReference>
<feature type="region of interest" description="Disordered" evidence="5">
    <location>
        <begin position="776"/>
        <end position="811"/>
    </location>
</feature>
<dbReference type="PANTHER" id="PTHR44329">
    <property type="entry name" value="SERINE/THREONINE-PROTEIN KINASE TNNI3K-RELATED"/>
    <property type="match status" value="1"/>
</dbReference>
<feature type="compositionally biased region" description="Low complexity" evidence="5">
    <location>
        <begin position="776"/>
        <end position="787"/>
    </location>
</feature>
<feature type="binding site" evidence="4">
    <location>
        <position position="56"/>
    </location>
    <ligand>
        <name>ATP</name>
        <dbReference type="ChEBI" id="CHEBI:30616"/>
    </ligand>
</feature>
<dbReference type="Gene3D" id="1.25.40.90">
    <property type="match status" value="1"/>
</dbReference>
<dbReference type="Proteomes" id="UP000355283">
    <property type="component" value="Unassembled WGS sequence"/>
</dbReference>
<dbReference type="OrthoDB" id="339325at2759"/>
<dbReference type="InterPro" id="IPR011417">
    <property type="entry name" value="ANTH_dom"/>
</dbReference>
<dbReference type="SMART" id="SM00220">
    <property type="entry name" value="S_TKc"/>
    <property type="match status" value="2"/>
</dbReference>
<feature type="region of interest" description="Disordered" evidence="5">
    <location>
        <begin position="588"/>
        <end position="609"/>
    </location>
</feature>
<organism evidence="7 8">
    <name type="scientific">Nannochloropsis salina CCMP1776</name>
    <dbReference type="NCBI Taxonomy" id="1027361"/>
    <lineage>
        <taxon>Eukaryota</taxon>
        <taxon>Sar</taxon>
        <taxon>Stramenopiles</taxon>
        <taxon>Ochrophyta</taxon>
        <taxon>Eustigmatophyceae</taxon>
        <taxon>Eustigmatales</taxon>
        <taxon>Monodopsidaceae</taxon>
        <taxon>Microchloropsis</taxon>
        <taxon>Microchloropsis salina</taxon>
    </lineage>
</organism>
<dbReference type="EMBL" id="SDOX01000016">
    <property type="protein sequence ID" value="TFJ85248.1"/>
    <property type="molecule type" value="Genomic_DNA"/>
</dbReference>
<dbReference type="GO" id="GO:0004674">
    <property type="term" value="F:protein serine/threonine kinase activity"/>
    <property type="evidence" value="ECO:0007669"/>
    <property type="project" value="UniProtKB-KW"/>
</dbReference>
<feature type="compositionally biased region" description="Low complexity" evidence="5">
    <location>
        <begin position="463"/>
        <end position="482"/>
    </location>
</feature>
<feature type="compositionally biased region" description="Basic and acidic residues" evidence="5">
    <location>
        <begin position="483"/>
        <end position="499"/>
    </location>
</feature>
<feature type="compositionally biased region" description="Low complexity" evidence="5">
    <location>
        <begin position="562"/>
        <end position="574"/>
    </location>
</feature>
<feature type="compositionally biased region" description="Low complexity" evidence="5">
    <location>
        <begin position="1143"/>
        <end position="1159"/>
    </location>
</feature>
<feature type="compositionally biased region" description="Pro residues" evidence="5">
    <location>
        <begin position="1291"/>
        <end position="1306"/>
    </location>
</feature>
<dbReference type="GO" id="GO:0005524">
    <property type="term" value="F:ATP binding"/>
    <property type="evidence" value="ECO:0007669"/>
    <property type="project" value="UniProtKB-UniRule"/>
</dbReference>
<dbReference type="InterPro" id="IPR051681">
    <property type="entry name" value="Ser/Thr_Kinases-Pseudokinases"/>
</dbReference>
<dbReference type="SUPFAM" id="SSF56112">
    <property type="entry name" value="Protein kinase-like (PK-like)"/>
    <property type="match status" value="2"/>
</dbReference>
<dbReference type="InterPro" id="IPR000719">
    <property type="entry name" value="Prot_kinase_dom"/>
</dbReference>
<feature type="compositionally biased region" description="Basic and acidic residues" evidence="5">
    <location>
        <begin position="1329"/>
        <end position="1341"/>
    </location>
</feature>
<dbReference type="CDD" id="cd13999">
    <property type="entry name" value="STKc_MAP3K-like"/>
    <property type="match status" value="1"/>
</dbReference>
<feature type="region of interest" description="Disordered" evidence="5">
    <location>
        <begin position="1082"/>
        <end position="1502"/>
    </location>
</feature>
<feature type="compositionally biased region" description="Basic and acidic residues" evidence="5">
    <location>
        <begin position="450"/>
        <end position="462"/>
    </location>
</feature>
<feature type="compositionally biased region" description="Basic residues" evidence="5">
    <location>
        <begin position="1249"/>
        <end position="1266"/>
    </location>
</feature>
<feature type="compositionally biased region" description="Basic residues" evidence="5">
    <location>
        <begin position="371"/>
        <end position="380"/>
    </location>
</feature>
<evidence type="ECO:0000313" key="7">
    <source>
        <dbReference type="EMBL" id="TFJ85248.1"/>
    </source>
</evidence>
<keyword evidence="8" id="KW-1185">Reference proteome</keyword>
<feature type="compositionally biased region" description="Low complexity" evidence="5">
    <location>
        <begin position="358"/>
        <end position="370"/>
    </location>
</feature>
<dbReference type="Pfam" id="PF07651">
    <property type="entry name" value="ANTH"/>
    <property type="match status" value="1"/>
</dbReference>
<evidence type="ECO:0000256" key="3">
    <source>
        <dbReference type="ARBA" id="ARBA00022840"/>
    </source>
</evidence>
<evidence type="ECO:0000256" key="4">
    <source>
        <dbReference type="PROSITE-ProRule" id="PRU10141"/>
    </source>
</evidence>
<evidence type="ECO:0000256" key="5">
    <source>
        <dbReference type="SAM" id="MobiDB-lite"/>
    </source>
</evidence>
<dbReference type="InterPro" id="IPR020635">
    <property type="entry name" value="Tyr_kinase_cat_dom"/>
</dbReference>
<feature type="binding site" evidence="4">
    <location>
        <position position="1667"/>
    </location>
    <ligand>
        <name>ATP</name>
        <dbReference type="ChEBI" id="CHEBI:30616"/>
    </ligand>
</feature>